<dbReference type="Pfam" id="PF22740">
    <property type="entry name" value="PapZ_C"/>
    <property type="match status" value="1"/>
</dbReference>
<reference evidence="7" key="1">
    <citation type="journal article" date="2020" name="mSystems">
        <title>Genome- and Community-Level Interaction Insights into Carbon Utilization and Element Cycling Functions of Hydrothermarchaeota in Hydrothermal Sediment.</title>
        <authorList>
            <person name="Zhou Z."/>
            <person name="Liu Y."/>
            <person name="Xu W."/>
            <person name="Pan J."/>
            <person name="Luo Z.H."/>
            <person name="Li M."/>
        </authorList>
    </citation>
    <scope>NUCLEOTIDE SEQUENCE [LARGE SCALE GENOMIC DNA]</scope>
    <source>
        <strain evidence="7">HyVt-115</strain>
    </source>
</reference>
<sequence length="291" mass="33307">MKKKSEATDKSQFIIVTGLSGAGKSTAIKALEDIGYYCVDNLPLSLMKTFARLCLNSSQPMEKVALGIDIREGDSLKDLPHIMEELRQQGIETEILFLYAREEVLIKRFKETRRPHPLQNESLEGSIAREKRVMEPIKAISRYVIDTSEATPHTLKAQIKDLFGSEKEEMLVYVHSFGFKHGAPPNLDLMLDVRFLPNPHFVNGLRERTGLDHQVEDYVMGNQETHIFLEHLSRFFSYLLPKYQQEGKPFLSIGIGCTGGVHRSVVIAQWLGHFLREKGYRVKILHRELEE</sequence>
<evidence type="ECO:0000313" key="7">
    <source>
        <dbReference type="EMBL" id="HDD53176.1"/>
    </source>
</evidence>
<evidence type="ECO:0000259" key="5">
    <source>
        <dbReference type="Pfam" id="PF03668"/>
    </source>
</evidence>
<dbReference type="SUPFAM" id="SSF52540">
    <property type="entry name" value="P-loop containing nucleoside triphosphate hydrolases"/>
    <property type="match status" value="1"/>
</dbReference>
<dbReference type="GO" id="GO:0005524">
    <property type="term" value="F:ATP binding"/>
    <property type="evidence" value="ECO:0007669"/>
    <property type="project" value="UniProtKB-UniRule"/>
</dbReference>
<feature type="domain" description="RapZ-like N-terminal" evidence="5">
    <location>
        <begin position="12"/>
        <end position="166"/>
    </location>
</feature>
<comment type="caution">
    <text evidence="7">The sequence shown here is derived from an EMBL/GenBank/DDBJ whole genome shotgun (WGS) entry which is preliminary data.</text>
</comment>
<dbReference type="GO" id="GO:0005525">
    <property type="term" value="F:GTP binding"/>
    <property type="evidence" value="ECO:0007669"/>
    <property type="project" value="UniProtKB-UniRule"/>
</dbReference>
<feature type="binding site" evidence="4">
    <location>
        <begin position="18"/>
        <end position="25"/>
    </location>
    <ligand>
        <name>ATP</name>
        <dbReference type="ChEBI" id="CHEBI:30616"/>
    </ligand>
</feature>
<dbReference type="AlphaFoldDB" id="A0A7C0Y9A3"/>
<dbReference type="HAMAP" id="MF_00636">
    <property type="entry name" value="RapZ_like"/>
    <property type="match status" value="1"/>
</dbReference>
<dbReference type="InterPro" id="IPR027417">
    <property type="entry name" value="P-loop_NTPase"/>
</dbReference>
<dbReference type="PANTHER" id="PTHR30448">
    <property type="entry name" value="RNASE ADAPTER PROTEIN RAPZ"/>
    <property type="match status" value="1"/>
</dbReference>
<evidence type="ECO:0000256" key="3">
    <source>
        <dbReference type="ARBA" id="ARBA00023134"/>
    </source>
</evidence>
<dbReference type="InterPro" id="IPR053930">
    <property type="entry name" value="RapZ-like_N"/>
</dbReference>
<organism evidence="7">
    <name type="scientific">Thermosulfidibacter takaii</name>
    <dbReference type="NCBI Taxonomy" id="412593"/>
    <lineage>
        <taxon>Bacteria</taxon>
        <taxon>Pseudomonadati</taxon>
        <taxon>Thermosulfidibacterota</taxon>
        <taxon>Thermosulfidibacteria</taxon>
        <taxon>Thermosulfidibacterales</taxon>
        <taxon>Thermosulfidibacteraceae</taxon>
    </lineage>
</organism>
<keyword evidence="1 4" id="KW-0547">Nucleotide-binding</keyword>
<dbReference type="Proteomes" id="UP000885690">
    <property type="component" value="Unassembled WGS sequence"/>
</dbReference>
<feature type="domain" description="RapZ C-terminal" evidence="6">
    <location>
        <begin position="171"/>
        <end position="290"/>
    </location>
</feature>
<dbReference type="NCBIfam" id="NF003828">
    <property type="entry name" value="PRK05416.1"/>
    <property type="match status" value="1"/>
</dbReference>
<dbReference type="Pfam" id="PF03668">
    <property type="entry name" value="RapZ-like_N"/>
    <property type="match status" value="1"/>
</dbReference>
<protein>
    <submittedName>
        <fullName evidence="7">RNase adapter RapZ</fullName>
    </submittedName>
</protein>
<dbReference type="InterPro" id="IPR005337">
    <property type="entry name" value="RapZ-like"/>
</dbReference>
<evidence type="ECO:0000256" key="2">
    <source>
        <dbReference type="ARBA" id="ARBA00022840"/>
    </source>
</evidence>
<dbReference type="PANTHER" id="PTHR30448:SF0">
    <property type="entry name" value="RNASE ADAPTER PROTEIN RAPZ"/>
    <property type="match status" value="1"/>
</dbReference>
<name>A0A7C0Y9A3_9BACT</name>
<gene>
    <name evidence="7" type="primary">rapZ</name>
    <name evidence="7" type="ORF">ENF32_03820</name>
</gene>
<dbReference type="Gene3D" id="3.40.50.300">
    <property type="entry name" value="P-loop containing nucleotide triphosphate hydrolases"/>
    <property type="match status" value="1"/>
</dbReference>
<keyword evidence="3 4" id="KW-0342">GTP-binding</keyword>
<evidence type="ECO:0000256" key="4">
    <source>
        <dbReference type="HAMAP-Rule" id="MF_00636"/>
    </source>
</evidence>
<proteinExistence type="inferred from homology"/>
<evidence type="ECO:0000256" key="1">
    <source>
        <dbReference type="ARBA" id="ARBA00022741"/>
    </source>
</evidence>
<dbReference type="InterPro" id="IPR053931">
    <property type="entry name" value="RapZ_C"/>
</dbReference>
<accession>A0A7C0Y9A3</accession>
<feature type="binding site" evidence="4">
    <location>
        <begin position="69"/>
        <end position="72"/>
    </location>
    <ligand>
        <name>GTP</name>
        <dbReference type="ChEBI" id="CHEBI:37565"/>
    </ligand>
</feature>
<keyword evidence="2 4" id="KW-0067">ATP-binding</keyword>
<evidence type="ECO:0000259" key="6">
    <source>
        <dbReference type="Pfam" id="PF22740"/>
    </source>
</evidence>
<dbReference type="EMBL" id="DQWS01000145">
    <property type="protein sequence ID" value="HDD53176.1"/>
    <property type="molecule type" value="Genomic_DNA"/>
</dbReference>
<dbReference type="PIRSF" id="PIRSF005052">
    <property type="entry name" value="P-loopkin"/>
    <property type="match status" value="1"/>
</dbReference>